<proteinExistence type="predicted"/>
<keyword evidence="2" id="KW-1185">Reference proteome</keyword>
<dbReference type="PANTHER" id="PTHR36777:SF2">
    <property type="entry name" value="EXPRESSED PROTEIN"/>
    <property type="match status" value="1"/>
</dbReference>
<protein>
    <submittedName>
        <fullName evidence="1">Uncharacterized protein</fullName>
    </submittedName>
</protein>
<comment type="caution">
    <text evidence="1">The sequence shown here is derived from an EMBL/GenBank/DDBJ whole genome shotgun (WGS) entry which is preliminary data.</text>
</comment>
<dbReference type="Proteomes" id="UP000467840">
    <property type="component" value="Chromosome 7"/>
</dbReference>
<dbReference type="PANTHER" id="PTHR36777">
    <property type="entry name" value="EXPRESSED PROTEIN"/>
    <property type="match status" value="1"/>
</dbReference>
<dbReference type="AlphaFoldDB" id="A0A6A6L539"/>
<evidence type="ECO:0000313" key="2">
    <source>
        <dbReference type="Proteomes" id="UP000467840"/>
    </source>
</evidence>
<organism evidence="1 2">
    <name type="scientific">Hevea brasiliensis</name>
    <name type="common">Para rubber tree</name>
    <name type="synonym">Siphonia brasiliensis</name>
    <dbReference type="NCBI Taxonomy" id="3981"/>
    <lineage>
        <taxon>Eukaryota</taxon>
        <taxon>Viridiplantae</taxon>
        <taxon>Streptophyta</taxon>
        <taxon>Embryophyta</taxon>
        <taxon>Tracheophyta</taxon>
        <taxon>Spermatophyta</taxon>
        <taxon>Magnoliopsida</taxon>
        <taxon>eudicotyledons</taxon>
        <taxon>Gunneridae</taxon>
        <taxon>Pentapetalae</taxon>
        <taxon>rosids</taxon>
        <taxon>fabids</taxon>
        <taxon>Malpighiales</taxon>
        <taxon>Euphorbiaceae</taxon>
        <taxon>Crotonoideae</taxon>
        <taxon>Micrandreae</taxon>
        <taxon>Hevea</taxon>
    </lineage>
</organism>
<accession>A0A6A6L539</accession>
<sequence length="206" mass="22639">MASPLPELQGGEGIILSNSAKKVESKGGLESSDKKSPILIFLYFHKAIRNELDSLHRLAMAFAQDRPSMFALSLNAIVFSCSFTSTIAMPKTSKLQESFNFCIVNGHFWFCKIVIQTAWKVGKDGVEAGTNLVPDSVPRPIARISVTVVALAISLFMLKSFLSTAFFALAMHATLVLFQFGTTSRFLEKSHGNAVMNHEAFIYNLV</sequence>
<evidence type="ECO:0000313" key="1">
    <source>
        <dbReference type="EMBL" id="KAF2295555.1"/>
    </source>
</evidence>
<name>A0A6A6L539_HEVBR</name>
<reference evidence="1 2" key="1">
    <citation type="journal article" date="2020" name="Mol. Plant">
        <title>The Chromosome-Based Rubber Tree Genome Provides New Insights into Spurge Genome Evolution and Rubber Biosynthesis.</title>
        <authorList>
            <person name="Liu J."/>
            <person name="Shi C."/>
            <person name="Shi C.C."/>
            <person name="Li W."/>
            <person name="Zhang Q.J."/>
            <person name="Zhang Y."/>
            <person name="Li K."/>
            <person name="Lu H.F."/>
            <person name="Shi C."/>
            <person name="Zhu S.T."/>
            <person name="Xiao Z.Y."/>
            <person name="Nan H."/>
            <person name="Yue Y."/>
            <person name="Zhu X.G."/>
            <person name="Wu Y."/>
            <person name="Hong X.N."/>
            <person name="Fan G.Y."/>
            <person name="Tong Y."/>
            <person name="Zhang D."/>
            <person name="Mao C.L."/>
            <person name="Liu Y.L."/>
            <person name="Hao S.J."/>
            <person name="Liu W.Q."/>
            <person name="Lv M.Q."/>
            <person name="Zhang H.B."/>
            <person name="Liu Y."/>
            <person name="Hu-Tang G.R."/>
            <person name="Wang J.P."/>
            <person name="Wang J.H."/>
            <person name="Sun Y.H."/>
            <person name="Ni S.B."/>
            <person name="Chen W.B."/>
            <person name="Zhang X.C."/>
            <person name="Jiao Y.N."/>
            <person name="Eichler E.E."/>
            <person name="Li G.H."/>
            <person name="Liu X."/>
            <person name="Gao L.Z."/>
        </authorList>
    </citation>
    <scope>NUCLEOTIDE SEQUENCE [LARGE SCALE GENOMIC DNA]</scope>
    <source>
        <strain evidence="2">cv. GT1</strain>
        <tissue evidence="1">Leaf</tissue>
    </source>
</reference>
<gene>
    <name evidence="1" type="ORF">GH714_033186</name>
</gene>
<dbReference type="EMBL" id="JAAGAX010000013">
    <property type="protein sequence ID" value="KAF2295555.1"/>
    <property type="molecule type" value="Genomic_DNA"/>
</dbReference>